<evidence type="ECO:0000313" key="6">
    <source>
        <dbReference type="Proteomes" id="UP000823749"/>
    </source>
</evidence>
<dbReference type="GO" id="GO:0046872">
    <property type="term" value="F:metal ion binding"/>
    <property type="evidence" value="ECO:0007669"/>
    <property type="project" value="UniProtKB-KW"/>
</dbReference>
<comment type="similarity">
    <text evidence="3">Belongs to the iron/ascorbate-dependent oxidoreductase family.</text>
</comment>
<evidence type="ECO:0000256" key="3">
    <source>
        <dbReference type="RuleBase" id="RU003682"/>
    </source>
</evidence>
<proteinExistence type="inferred from homology"/>
<evidence type="ECO:0000256" key="2">
    <source>
        <dbReference type="ARBA" id="ARBA00023004"/>
    </source>
</evidence>
<dbReference type="InterPro" id="IPR005123">
    <property type="entry name" value="Oxoglu/Fe-dep_dioxygenase_dom"/>
</dbReference>
<dbReference type="InterPro" id="IPR026992">
    <property type="entry name" value="DIOX_N"/>
</dbReference>
<dbReference type="Pfam" id="PF03171">
    <property type="entry name" value="2OG-FeII_Oxy"/>
    <property type="match status" value="1"/>
</dbReference>
<dbReference type="Gene3D" id="2.60.120.330">
    <property type="entry name" value="B-lactam Antibiotic, Isopenicillin N Synthase, Chain"/>
    <property type="match status" value="1"/>
</dbReference>
<dbReference type="InterPro" id="IPR027443">
    <property type="entry name" value="IPNS-like_sf"/>
</dbReference>
<evidence type="ECO:0000313" key="5">
    <source>
        <dbReference type="EMBL" id="KAG5548067.1"/>
    </source>
</evidence>
<feature type="domain" description="Fe2OG dioxygenase" evidence="4">
    <location>
        <begin position="219"/>
        <end position="321"/>
    </location>
</feature>
<evidence type="ECO:0000256" key="1">
    <source>
        <dbReference type="ARBA" id="ARBA00022723"/>
    </source>
</evidence>
<gene>
    <name evidence="5" type="ORF">RHGRI_013681</name>
</gene>
<dbReference type="PANTHER" id="PTHR47990">
    <property type="entry name" value="2-OXOGLUTARATE (2OG) AND FE(II)-DEPENDENT OXYGENASE SUPERFAMILY PROTEIN-RELATED"/>
    <property type="match status" value="1"/>
</dbReference>
<dbReference type="PRINTS" id="PR00682">
    <property type="entry name" value="IPNSYNTHASE"/>
</dbReference>
<accession>A0AAV6K716</accession>
<evidence type="ECO:0000259" key="4">
    <source>
        <dbReference type="PROSITE" id="PS51471"/>
    </source>
</evidence>
<dbReference type="GO" id="GO:0016705">
    <property type="term" value="F:oxidoreductase activity, acting on paired donors, with incorporation or reduction of molecular oxygen"/>
    <property type="evidence" value="ECO:0007669"/>
    <property type="project" value="UniProtKB-ARBA"/>
</dbReference>
<comment type="caution">
    <text evidence="5">The sequence shown here is derived from an EMBL/GenBank/DDBJ whole genome shotgun (WGS) entry which is preliminary data.</text>
</comment>
<dbReference type="InterPro" id="IPR044861">
    <property type="entry name" value="IPNS-like_FE2OG_OXY"/>
</dbReference>
<keyword evidence="1 3" id="KW-0479">Metal-binding</keyword>
<dbReference type="EMBL" id="JACTNZ010000005">
    <property type="protein sequence ID" value="KAG5548067.1"/>
    <property type="molecule type" value="Genomic_DNA"/>
</dbReference>
<keyword evidence="6" id="KW-1185">Reference proteome</keyword>
<dbReference type="SUPFAM" id="SSF51197">
    <property type="entry name" value="Clavaminate synthase-like"/>
    <property type="match status" value="1"/>
</dbReference>
<dbReference type="Pfam" id="PF14226">
    <property type="entry name" value="DIOX_N"/>
    <property type="match status" value="1"/>
</dbReference>
<dbReference type="InterPro" id="IPR050231">
    <property type="entry name" value="Iron_ascorbate_oxido_reductase"/>
</dbReference>
<protein>
    <recommendedName>
        <fullName evidence="4">Fe2OG dioxygenase domain-containing protein</fullName>
    </recommendedName>
</protein>
<sequence length="378" mass="43220">MSDQIAFETTQSFKTNYFSKTQNREITSNELARYIFQSITMVDVVDSAYPKHAIFTEAENIPLIDLSAESNLLAEIRDACKEWGFFQVVNHGASLELRRNIESAAREFFAQSKEEKGKVKRDEVNPLGYYDSEHTKNVKDWKELFDLAVESPIVMPVSHDPDDKELMEMHNRWPEYPPNFREACQEYALEVKNLAFKLLQLISLSLGLPENHLDGFFKDHASLVWINHYPPCPTPDVALGVGPHKDSVGLTILAQDDVGGLEVKRKAGGAWIRVEPIPDAYIVNLGAIVQAWTNDVYESVEHRAIVNSERERFSIGFFFNPAHYVNVEPLKELIDHQKNPAKYKPFNWGKFVATRRRSNFKKLDGENLQVSDFKIAAE</sequence>
<dbReference type="Proteomes" id="UP000823749">
    <property type="component" value="Chromosome 5"/>
</dbReference>
<name>A0AAV6K716_9ERIC</name>
<dbReference type="PROSITE" id="PS51471">
    <property type="entry name" value="FE2OG_OXY"/>
    <property type="match status" value="1"/>
</dbReference>
<dbReference type="FunFam" id="2.60.120.330:FF:000012">
    <property type="entry name" value="Gibberellin 20 oxidase 1"/>
    <property type="match status" value="1"/>
</dbReference>
<organism evidence="5 6">
    <name type="scientific">Rhododendron griersonianum</name>
    <dbReference type="NCBI Taxonomy" id="479676"/>
    <lineage>
        <taxon>Eukaryota</taxon>
        <taxon>Viridiplantae</taxon>
        <taxon>Streptophyta</taxon>
        <taxon>Embryophyta</taxon>
        <taxon>Tracheophyta</taxon>
        <taxon>Spermatophyta</taxon>
        <taxon>Magnoliopsida</taxon>
        <taxon>eudicotyledons</taxon>
        <taxon>Gunneridae</taxon>
        <taxon>Pentapetalae</taxon>
        <taxon>asterids</taxon>
        <taxon>Ericales</taxon>
        <taxon>Ericaceae</taxon>
        <taxon>Ericoideae</taxon>
        <taxon>Rhodoreae</taxon>
        <taxon>Rhododendron</taxon>
    </lineage>
</organism>
<dbReference type="AlphaFoldDB" id="A0AAV6K716"/>
<keyword evidence="2 3" id="KW-0408">Iron</keyword>
<reference evidence="5" key="1">
    <citation type="submission" date="2020-08" db="EMBL/GenBank/DDBJ databases">
        <title>Plant Genome Project.</title>
        <authorList>
            <person name="Zhang R.-G."/>
        </authorList>
    </citation>
    <scope>NUCLEOTIDE SEQUENCE</scope>
    <source>
        <strain evidence="5">WSP0</strain>
        <tissue evidence="5">Leaf</tissue>
    </source>
</reference>
<keyword evidence="3" id="KW-0560">Oxidoreductase</keyword>